<dbReference type="InterPro" id="IPR015417">
    <property type="entry name" value="Gly_reductase_pB_sua/b"/>
</dbReference>
<keyword evidence="2" id="KW-1185">Reference proteome</keyword>
<name>F3Y8P4_MELPT</name>
<organism evidence="1 2">
    <name type="scientific">Melissococcus plutonius (strain ATCC 35311 / DSM 29964 / CIP 104052 / LMG 20360 / NCIMB 702443)</name>
    <dbReference type="NCBI Taxonomy" id="940190"/>
    <lineage>
        <taxon>Bacteria</taxon>
        <taxon>Bacillati</taxon>
        <taxon>Bacillota</taxon>
        <taxon>Bacilli</taxon>
        <taxon>Lactobacillales</taxon>
        <taxon>Enterococcaceae</taxon>
        <taxon>Melissococcus</taxon>
    </lineage>
</organism>
<evidence type="ECO:0000313" key="1">
    <source>
        <dbReference type="EMBL" id="BAK20872.1"/>
    </source>
</evidence>
<protein>
    <submittedName>
        <fullName evidence="1">Proline reductase proprotein, two subunits</fullName>
    </submittedName>
</protein>
<dbReference type="Proteomes" id="UP000008456">
    <property type="component" value="Chromosome"/>
</dbReference>
<sequence>MWLGPSTKMTTLYHFNCPIVKEMYLHSDVEIPGVVVAGISENYQEKLAVAQQVGILVEQLQAEGAIVVTDGWGNHHIDFVSVIEEIEKRGLPTVGLSFFGLQGRSVCTNEYLNTLIDFNKGTTGYESCKVGENYLSSLDAHKAVAILKNKIEKCKVHNKKTMNHLLKNKLVKKYFEIHSIRFGKKTKIENETLIIAEQIPDISSFSQWIKQVNITIIDPQKHDPIVNSNLDFFPIAYKSEGLLGEGITYILDGVVVMITGVDEVGIQPANVGSSEGLLSKHVVFDTPGTPKKTDKIIAIDLLFQKGASKSKEGVRSAHEVADKMIETIRIEMKKLNNKAKKMDTYQEKSITKPKRIALVKMVSGLGNMYETVLFPKQPGGYIGSYSTMTVSNRPIVVSANQIMDGVIHSLL</sequence>
<gene>
    <name evidence="1" type="ordered locus">MPTP_0390</name>
</gene>
<dbReference type="Pfam" id="PF09338">
    <property type="entry name" value="Gly_reductase"/>
    <property type="match status" value="1"/>
</dbReference>
<dbReference type="KEGG" id="mps:MPTP_0390"/>
<dbReference type="EMBL" id="AP012200">
    <property type="protein sequence ID" value="BAK20872.1"/>
    <property type="molecule type" value="Genomic_DNA"/>
</dbReference>
<accession>F3Y8P4</accession>
<evidence type="ECO:0000313" key="2">
    <source>
        <dbReference type="Proteomes" id="UP000008456"/>
    </source>
</evidence>
<reference key="2">
    <citation type="submission" date="2011-04" db="EMBL/GenBank/DDBJ databases">
        <title>Whole genome sequence of Melissococcus plutonius ATCC 35311.</title>
        <authorList>
            <person name="Okumura K."/>
            <person name="Arai R."/>
            <person name="Osaki M."/>
            <person name="Okura M."/>
            <person name="Kirikae T."/>
            <person name="Takamatsu D."/>
            <person name="Akiyama T."/>
        </authorList>
    </citation>
    <scope>NUCLEOTIDE SEQUENCE</scope>
    <source>
        <strain>ATCC 35311</strain>
    </source>
</reference>
<dbReference type="HOGENOM" id="CLU_668693_0_0_9"/>
<proteinExistence type="predicted"/>
<dbReference type="AlphaFoldDB" id="F3Y8P4"/>
<dbReference type="STRING" id="940190.MPTP_0390"/>
<dbReference type="OrthoDB" id="2284759at2"/>
<reference evidence="1 2" key="1">
    <citation type="journal article" date="2011" name="J. Bacteriol.">
        <title>Complete genome sequence of Melissococcus plutonius ATCC 35311.</title>
        <authorList>
            <person name="Okumura K."/>
            <person name="Arai R."/>
            <person name="Okura M."/>
            <person name="Kirikae T."/>
            <person name="Takamatsu D."/>
            <person name="Osaki M."/>
            <person name="Miyoshi-Akiyama T."/>
        </authorList>
    </citation>
    <scope>NUCLEOTIDE SEQUENCE [LARGE SCALE GENOMIC DNA]</scope>
    <source>
        <strain evidence="2">ATCC 35311 / CIP 104052 / LMG 20360 / NCIMB 702443</strain>
    </source>
</reference>
<dbReference type="GO" id="GO:0050485">
    <property type="term" value="F:oxidoreductase activity, acting on X-H and Y-H to form an X-Y bond, with a disulfide as acceptor"/>
    <property type="evidence" value="ECO:0007669"/>
    <property type="project" value="InterPro"/>
</dbReference>